<dbReference type="InterPro" id="IPR018052">
    <property type="entry name" value="Ald1_epimerase_CS"/>
</dbReference>
<dbReference type="NCBIfam" id="NF008277">
    <property type="entry name" value="PRK11055.1"/>
    <property type="match status" value="1"/>
</dbReference>
<dbReference type="UniPathway" id="UPA00242"/>
<feature type="active site" description="Proton donor" evidence="8">
    <location>
        <position position="200"/>
    </location>
</feature>
<organism evidence="11 12">
    <name type="scientific">Umbelopsis vinacea</name>
    <dbReference type="NCBI Taxonomy" id="44442"/>
    <lineage>
        <taxon>Eukaryota</taxon>
        <taxon>Fungi</taxon>
        <taxon>Fungi incertae sedis</taxon>
        <taxon>Mucoromycota</taxon>
        <taxon>Mucoromycotina</taxon>
        <taxon>Umbelopsidomycetes</taxon>
        <taxon>Umbelopsidales</taxon>
        <taxon>Umbelopsidaceae</taxon>
        <taxon>Umbelopsis</taxon>
    </lineage>
</organism>
<evidence type="ECO:0000313" key="11">
    <source>
        <dbReference type="EMBL" id="KAG2173524.1"/>
    </source>
</evidence>
<protein>
    <recommendedName>
        <fullName evidence="4 7">Aldose 1-epimerase</fullName>
        <ecNumber evidence="4 7">5.1.3.3</ecNumber>
    </recommendedName>
</protein>
<comment type="similarity">
    <text evidence="3 7">Belongs to the aldose epimerase family.</text>
</comment>
<evidence type="ECO:0000256" key="6">
    <source>
        <dbReference type="ARBA" id="ARBA00023277"/>
    </source>
</evidence>
<dbReference type="Proteomes" id="UP000612746">
    <property type="component" value="Unassembled WGS sequence"/>
</dbReference>
<evidence type="ECO:0000256" key="5">
    <source>
        <dbReference type="ARBA" id="ARBA00023235"/>
    </source>
</evidence>
<name>A0A8H7PH52_9FUNG</name>
<proteinExistence type="inferred from homology"/>
<reference evidence="11" key="1">
    <citation type="submission" date="2020-12" db="EMBL/GenBank/DDBJ databases">
        <title>Metabolic potential, ecology and presence of endohyphal bacteria is reflected in genomic diversity of Mucoromycotina.</title>
        <authorList>
            <person name="Muszewska A."/>
            <person name="Okrasinska A."/>
            <person name="Steczkiewicz K."/>
            <person name="Drgas O."/>
            <person name="Orlowska M."/>
            <person name="Perlinska-Lenart U."/>
            <person name="Aleksandrzak-Piekarczyk T."/>
            <person name="Szatraj K."/>
            <person name="Zielenkiewicz U."/>
            <person name="Pilsyk S."/>
            <person name="Malc E."/>
            <person name="Mieczkowski P."/>
            <person name="Kruszewska J.S."/>
            <person name="Biernat P."/>
            <person name="Pawlowska J."/>
        </authorList>
    </citation>
    <scope>NUCLEOTIDE SEQUENCE</scope>
    <source>
        <strain evidence="11">WA0000051536</strain>
    </source>
</reference>
<evidence type="ECO:0000256" key="2">
    <source>
        <dbReference type="ARBA" id="ARBA00005028"/>
    </source>
</evidence>
<accession>A0A8H7PH52</accession>
<dbReference type="PIRSF" id="PIRSF005096">
    <property type="entry name" value="GALM"/>
    <property type="match status" value="1"/>
</dbReference>
<dbReference type="PANTHER" id="PTHR10091:SF0">
    <property type="entry name" value="GALACTOSE MUTAROTASE"/>
    <property type="match status" value="1"/>
</dbReference>
<dbReference type="GO" id="GO:0006006">
    <property type="term" value="P:glucose metabolic process"/>
    <property type="evidence" value="ECO:0007669"/>
    <property type="project" value="TreeGrafter"/>
</dbReference>
<evidence type="ECO:0000256" key="3">
    <source>
        <dbReference type="ARBA" id="ARBA00006206"/>
    </source>
</evidence>
<keyword evidence="6 7" id="KW-0119">Carbohydrate metabolism</keyword>
<gene>
    <name evidence="11" type="ORF">INT44_007115</name>
</gene>
<dbReference type="GO" id="GO:0033499">
    <property type="term" value="P:galactose catabolic process via UDP-galactose, Leloir pathway"/>
    <property type="evidence" value="ECO:0007669"/>
    <property type="project" value="TreeGrafter"/>
</dbReference>
<evidence type="ECO:0000256" key="8">
    <source>
        <dbReference type="PIRSR" id="PIRSR005096-1"/>
    </source>
</evidence>
<dbReference type="Gene3D" id="2.70.98.10">
    <property type="match status" value="1"/>
</dbReference>
<evidence type="ECO:0000313" key="12">
    <source>
        <dbReference type="Proteomes" id="UP000612746"/>
    </source>
</evidence>
<evidence type="ECO:0000256" key="9">
    <source>
        <dbReference type="PIRSR" id="PIRSR005096-2"/>
    </source>
</evidence>
<dbReference type="InterPro" id="IPR014718">
    <property type="entry name" value="GH-type_carb-bd"/>
</dbReference>
<evidence type="ECO:0000256" key="1">
    <source>
        <dbReference type="ARBA" id="ARBA00001614"/>
    </source>
</evidence>
<feature type="active site" description="Proton acceptor" evidence="8">
    <location>
        <position position="350"/>
    </location>
</feature>
<dbReference type="EMBL" id="JAEPRA010000018">
    <property type="protein sequence ID" value="KAG2173524.1"/>
    <property type="molecule type" value="Genomic_DNA"/>
</dbReference>
<dbReference type="PANTHER" id="PTHR10091">
    <property type="entry name" value="ALDOSE-1-EPIMERASE"/>
    <property type="match status" value="1"/>
</dbReference>
<dbReference type="InterPro" id="IPR011013">
    <property type="entry name" value="Gal_mutarotase_sf_dom"/>
</dbReference>
<dbReference type="InterPro" id="IPR047215">
    <property type="entry name" value="Galactose_mutarotase-like"/>
</dbReference>
<feature type="binding site" evidence="10">
    <location>
        <begin position="101"/>
        <end position="102"/>
    </location>
    <ligand>
        <name>beta-D-galactose</name>
        <dbReference type="ChEBI" id="CHEBI:27667"/>
    </ligand>
</feature>
<dbReference type="OrthoDB" id="274691at2759"/>
<dbReference type="SUPFAM" id="SSF74650">
    <property type="entry name" value="Galactose mutarotase-like"/>
    <property type="match status" value="1"/>
</dbReference>
<keyword evidence="12" id="KW-1185">Reference proteome</keyword>
<dbReference type="InterPro" id="IPR015443">
    <property type="entry name" value="Aldose_1-epimerase"/>
</dbReference>
<evidence type="ECO:0000256" key="4">
    <source>
        <dbReference type="ARBA" id="ARBA00013185"/>
    </source>
</evidence>
<comment type="caution">
    <text evidence="11">The sequence shown here is derived from an EMBL/GenBank/DDBJ whole genome shotgun (WGS) entry which is preliminary data.</text>
</comment>
<dbReference type="EC" id="5.1.3.3" evidence="4 7"/>
<comment type="pathway">
    <text evidence="2 7">Carbohydrate metabolism; hexose metabolism.</text>
</comment>
<dbReference type="GO" id="GO:0004034">
    <property type="term" value="F:aldose 1-epimerase activity"/>
    <property type="evidence" value="ECO:0007669"/>
    <property type="project" value="UniProtKB-EC"/>
</dbReference>
<sequence>MANPLPFHGSSVSLHPFPSLLTMPVTKISLSSEAGVDQYTLINEQKTLAVMVLNYGGTITHILTPDKTGHIRDVVLGFDNYEGYLHSANPFFGALVGRYANRIGLGKFTIDGEEYQVPINNAPNALHGGIKGFDKKIWDVEVVSESPAAIRLTYVSEDGEEGYPGKLTTHVTYTVTNANELEVEYESVTDKSTVLNLTNHTYFNLAGVELDPKILDTEVTMNGVKGFLEVDNNCLPTGQVIPVADVNPMDFTGSNAGKTIGSRVNDVQGGGYDHPYVLHDTFILDTTGLPLQKDVFVAHAPQTGITLSMATTEPGFQFYTGKGIAENVFTGKKSQNNAPGIGPFSGFCLETSRNPDAPNHENWRPSVLLTPGEQYKGKTVYTFGVKL</sequence>
<dbReference type="PROSITE" id="PS00545">
    <property type="entry name" value="ALDOSE_1_EPIMERASE"/>
    <property type="match status" value="1"/>
</dbReference>
<keyword evidence="5 7" id="KW-0413">Isomerase</keyword>
<dbReference type="InterPro" id="IPR008183">
    <property type="entry name" value="Aldose_1/G6P_1-epimerase"/>
</dbReference>
<comment type="catalytic activity">
    <reaction evidence="1 7">
        <text>alpha-D-glucose = beta-D-glucose</text>
        <dbReference type="Rhea" id="RHEA:10264"/>
        <dbReference type="ChEBI" id="CHEBI:15903"/>
        <dbReference type="ChEBI" id="CHEBI:17925"/>
        <dbReference type="EC" id="5.1.3.3"/>
    </reaction>
</comment>
<evidence type="ECO:0000256" key="7">
    <source>
        <dbReference type="PIRNR" id="PIRNR005096"/>
    </source>
</evidence>
<evidence type="ECO:0000256" key="10">
    <source>
        <dbReference type="PIRSR" id="PIRSR005096-3"/>
    </source>
</evidence>
<dbReference type="GO" id="GO:0030246">
    <property type="term" value="F:carbohydrate binding"/>
    <property type="evidence" value="ECO:0007669"/>
    <property type="project" value="InterPro"/>
</dbReference>
<dbReference type="Pfam" id="PF01263">
    <property type="entry name" value="Aldose_epim"/>
    <property type="match status" value="1"/>
</dbReference>
<feature type="binding site" evidence="9">
    <location>
        <position position="273"/>
    </location>
    <ligand>
        <name>beta-D-galactose</name>
        <dbReference type="ChEBI" id="CHEBI:27667"/>
    </ligand>
</feature>
<dbReference type="AlphaFoldDB" id="A0A8H7PH52"/>
<feature type="binding site" evidence="10">
    <location>
        <begin position="200"/>
        <end position="202"/>
    </location>
    <ligand>
        <name>beta-D-galactose</name>
        <dbReference type="ChEBI" id="CHEBI:27667"/>
    </ligand>
</feature>
<dbReference type="CDD" id="cd09019">
    <property type="entry name" value="galactose_mutarotase_like"/>
    <property type="match status" value="1"/>
</dbReference>